<dbReference type="EMBL" id="FOMW01000026">
    <property type="protein sequence ID" value="SFF18103.1"/>
    <property type="molecule type" value="Genomic_DNA"/>
</dbReference>
<keyword evidence="1" id="KW-1133">Transmembrane helix</keyword>
<feature type="transmembrane region" description="Helical" evidence="1">
    <location>
        <begin position="53"/>
        <end position="74"/>
    </location>
</feature>
<dbReference type="PANTHER" id="PTHR34262:SF1">
    <property type="entry name" value="TRANSMEMBRANE PROTEIN 220"/>
    <property type="match status" value="1"/>
</dbReference>
<keyword evidence="3" id="KW-1185">Reference proteome</keyword>
<dbReference type="OrthoDB" id="341808at2"/>
<dbReference type="PANTHER" id="PTHR34262">
    <property type="entry name" value="TRANSMEMBRANE PROTEIN 220"/>
    <property type="match status" value="1"/>
</dbReference>
<feature type="transmembrane region" description="Helical" evidence="1">
    <location>
        <begin position="26"/>
        <end position="44"/>
    </location>
</feature>
<dbReference type="AlphaFoldDB" id="A0A1I2GLL1"/>
<keyword evidence="1" id="KW-0472">Membrane</keyword>
<evidence type="ECO:0000256" key="1">
    <source>
        <dbReference type="SAM" id="Phobius"/>
    </source>
</evidence>
<name>A0A1I2GLL1_9RHOB</name>
<evidence type="ECO:0000313" key="2">
    <source>
        <dbReference type="EMBL" id="SFF18103.1"/>
    </source>
</evidence>
<gene>
    <name evidence="2" type="ORF">SAMN04488523_12612</name>
</gene>
<dbReference type="RefSeq" id="WP_093925448.1">
    <property type="nucleotide sequence ID" value="NZ_FOMW01000026.1"/>
</dbReference>
<sequence length="120" mass="13765">MRVISGILCGLMILFAAVQYNDPDGIYWAIIYAVPAVFCGLRAFRPELVKSVWGFRLLSAALILAAFGVAWFWPQTPGFWHQEVWWVTEEAREGMGMMIAFIALLIVWFGTRRQRPTIRI</sequence>
<feature type="transmembrane region" description="Helical" evidence="1">
    <location>
        <begin position="94"/>
        <end position="111"/>
    </location>
</feature>
<organism evidence="2 3">
    <name type="scientific">Sulfitobacter brevis</name>
    <dbReference type="NCBI Taxonomy" id="74348"/>
    <lineage>
        <taxon>Bacteria</taxon>
        <taxon>Pseudomonadati</taxon>
        <taxon>Pseudomonadota</taxon>
        <taxon>Alphaproteobacteria</taxon>
        <taxon>Rhodobacterales</taxon>
        <taxon>Roseobacteraceae</taxon>
        <taxon>Sulfitobacter</taxon>
    </lineage>
</organism>
<evidence type="ECO:0000313" key="3">
    <source>
        <dbReference type="Proteomes" id="UP000198977"/>
    </source>
</evidence>
<dbReference type="InterPro" id="IPR029377">
    <property type="entry name" value="TMEM220"/>
</dbReference>
<keyword evidence="1 2" id="KW-0812">Transmembrane</keyword>
<protein>
    <submittedName>
        <fullName evidence="2">Transmembrane family 220, helix</fullName>
    </submittedName>
</protein>
<dbReference type="STRING" id="74348.SAMN04488523_12612"/>
<dbReference type="Pfam" id="PF15071">
    <property type="entry name" value="TMEM220"/>
    <property type="match status" value="1"/>
</dbReference>
<proteinExistence type="predicted"/>
<accession>A0A1I2GLL1</accession>
<reference evidence="2 3" key="1">
    <citation type="submission" date="2016-10" db="EMBL/GenBank/DDBJ databases">
        <authorList>
            <person name="de Groot N.N."/>
        </authorList>
    </citation>
    <scope>NUCLEOTIDE SEQUENCE [LARGE SCALE GENOMIC DNA]</scope>
    <source>
        <strain evidence="2 3">DSM 11443</strain>
    </source>
</reference>
<dbReference type="Proteomes" id="UP000198977">
    <property type="component" value="Unassembled WGS sequence"/>
</dbReference>